<gene>
    <name evidence="2" type="ORF">GCM10023200_07020</name>
</gene>
<evidence type="ECO:0000313" key="3">
    <source>
        <dbReference type="Proteomes" id="UP001500928"/>
    </source>
</evidence>
<keyword evidence="1" id="KW-1133">Transmembrane helix</keyword>
<accession>A0ABP9A9Y3</accession>
<keyword evidence="3" id="KW-1185">Reference proteome</keyword>
<keyword evidence="1" id="KW-0812">Transmembrane</keyword>
<dbReference type="Proteomes" id="UP001500928">
    <property type="component" value="Unassembled WGS sequence"/>
</dbReference>
<dbReference type="RefSeq" id="WP_345411024.1">
    <property type="nucleotide sequence ID" value="NZ_BAABHO010000004.1"/>
</dbReference>
<keyword evidence="1" id="KW-0472">Membrane</keyword>
<sequence>MAVMRAGDRWAAAVEADVGPWLRDQGAHYGCSCVEPDGTHTVSWYVEPGSPHAARRRERVLVFRAGDDVAGPWEIELAERRATEPGVRPRETAGVATTTDRAGLAAAVAALLRGGLAGHRRRPARAPREAVDLGSPVLGLVLGVAMLLGARLDITLAPGIVALALPLLGVSACRVVARVLRAAARPGR</sequence>
<evidence type="ECO:0000256" key="1">
    <source>
        <dbReference type="SAM" id="Phobius"/>
    </source>
</evidence>
<comment type="caution">
    <text evidence="2">The sequence shown here is derived from an EMBL/GenBank/DDBJ whole genome shotgun (WGS) entry which is preliminary data.</text>
</comment>
<feature type="transmembrane region" description="Helical" evidence="1">
    <location>
        <begin position="130"/>
        <end position="150"/>
    </location>
</feature>
<evidence type="ECO:0000313" key="2">
    <source>
        <dbReference type="EMBL" id="GAA4776893.1"/>
    </source>
</evidence>
<reference evidence="3" key="1">
    <citation type="journal article" date="2019" name="Int. J. Syst. Evol. Microbiol.">
        <title>The Global Catalogue of Microorganisms (GCM) 10K type strain sequencing project: providing services to taxonomists for standard genome sequencing and annotation.</title>
        <authorList>
            <consortium name="The Broad Institute Genomics Platform"/>
            <consortium name="The Broad Institute Genome Sequencing Center for Infectious Disease"/>
            <person name="Wu L."/>
            <person name="Ma J."/>
        </authorList>
    </citation>
    <scope>NUCLEOTIDE SEQUENCE [LARGE SCALE GENOMIC DNA]</scope>
    <source>
        <strain evidence="3">JCM 17979</strain>
    </source>
</reference>
<proteinExistence type="predicted"/>
<name>A0ABP9A9Y3_9PSEU</name>
<feature type="transmembrane region" description="Helical" evidence="1">
    <location>
        <begin position="156"/>
        <end position="177"/>
    </location>
</feature>
<protein>
    <submittedName>
        <fullName evidence="2">Uncharacterized protein</fullName>
    </submittedName>
</protein>
<dbReference type="EMBL" id="BAABHO010000004">
    <property type="protein sequence ID" value="GAA4776893.1"/>
    <property type="molecule type" value="Genomic_DNA"/>
</dbReference>
<organism evidence="2 3">
    <name type="scientific">Actinomycetospora chlora</name>
    <dbReference type="NCBI Taxonomy" id="663608"/>
    <lineage>
        <taxon>Bacteria</taxon>
        <taxon>Bacillati</taxon>
        <taxon>Actinomycetota</taxon>
        <taxon>Actinomycetes</taxon>
        <taxon>Pseudonocardiales</taxon>
        <taxon>Pseudonocardiaceae</taxon>
        <taxon>Actinomycetospora</taxon>
    </lineage>
</organism>